<dbReference type="OrthoDB" id="1002249at2"/>
<comment type="caution">
    <text evidence="1">The sequence shown here is derived from an EMBL/GenBank/DDBJ whole genome shotgun (WGS) entry which is preliminary data.</text>
</comment>
<organism evidence="1 2">
    <name type="scientific">Rariglobus hedericola</name>
    <dbReference type="NCBI Taxonomy" id="2597822"/>
    <lineage>
        <taxon>Bacteria</taxon>
        <taxon>Pseudomonadati</taxon>
        <taxon>Verrucomicrobiota</taxon>
        <taxon>Opitutia</taxon>
        <taxon>Opitutales</taxon>
        <taxon>Opitutaceae</taxon>
        <taxon>Rariglobus</taxon>
    </lineage>
</organism>
<dbReference type="EMBL" id="VMBG01000002">
    <property type="protein sequence ID" value="TSJ76750.1"/>
    <property type="molecule type" value="Genomic_DNA"/>
</dbReference>
<evidence type="ECO:0000313" key="2">
    <source>
        <dbReference type="Proteomes" id="UP000315648"/>
    </source>
</evidence>
<dbReference type="RefSeq" id="WP_144230507.1">
    <property type="nucleotide sequence ID" value="NZ_CBCRVV010000009.1"/>
</dbReference>
<protein>
    <submittedName>
        <fullName evidence="1">Uncharacterized protein</fullName>
    </submittedName>
</protein>
<reference evidence="1 2" key="1">
    <citation type="submission" date="2019-07" db="EMBL/GenBank/DDBJ databases">
        <title>Description of 53C-WASEF.</title>
        <authorList>
            <person name="Pitt A."/>
            <person name="Hahn M.W."/>
        </authorList>
    </citation>
    <scope>NUCLEOTIDE SEQUENCE [LARGE SCALE GENOMIC DNA]</scope>
    <source>
        <strain evidence="1 2">53C-WASEF</strain>
    </source>
</reference>
<evidence type="ECO:0000313" key="1">
    <source>
        <dbReference type="EMBL" id="TSJ76750.1"/>
    </source>
</evidence>
<dbReference type="AlphaFoldDB" id="A0A556QJD3"/>
<accession>A0A556QJD3</accession>
<dbReference type="Proteomes" id="UP000315648">
    <property type="component" value="Unassembled WGS sequence"/>
</dbReference>
<proteinExistence type="predicted"/>
<sequence length="85" mass="9828">MTTASYGLCEAVSDLTSLFMTQAKLPANSRDTCSLIIDWADEFDRRHAETDWAEVEYLETIDRFFSEKYRAWLESAPARSVRNNI</sequence>
<gene>
    <name evidence="1" type="ORF">FPL22_11535</name>
</gene>
<keyword evidence="2" id="KW-1185">Reference proteome</keyword>
<name>A0A556QJD3_9BACT</name>